<dbReference type="EMBL" id="JACIIX010000010">
    <property type="protein sequence ID" value="MBB6211348.1"/>
    <property type="molecule type" value="Genomic_DNA"/>
</dbReference>
<dbReference type="PANTHER" id="PTHR30537">
    <property type="entry name" value="HTH-TYPE TRANSCRIPTIONAL REGULATOR"/>
    <property type="match status" value="1"/>
</dbReference>
<keyword evidence="7" id="KW-1185">Reference proteome</keyword>
<dbReference type="FunFam" id="1.10.10.10:FF:000038">
    <property type="entry name" value="Glycine cleavage system transcriptional activator"/>
    <property type="match status" value="1"/>
</dbReference>
<keyword evidence="2" id="KW-0805">Transcription regulation</keyword>
<dbReference type="NCBIfam" id="NF008352">
    <property type="entry name" value="PRK11139.1"/>
    <property type="match status" value="1"/>
</dbReference>
<reference evidence="6 7" key="1">
    <citation type="submission" date="2020-08" db="EMBL/GenBank/DDBJ databases">
        <title>Genomic Encyclopedia of Type Strains, Phase IV (KMG-IV): sequencing the most valuable type-strain genomes for metagenomic binning, comparative biology and taxonomic classification.</title>
        <authorList>
            <person name="Goeker M."/>
        </authorList>
    </citation>
    <scope>NUCLEOTIDE SEQUENCE [LARGE SCALE GENOMIC DNA]</scope>
    <source>
        <strain evidence="6 7">DSM 11590</strain>
    </source>
</reference>
<dbReference type="PANTHER" id="PTHR30537:SF26">
    <property type="entry name" value="GLYCINE CLEAVAGE SYSTEM TRANSCRIPTIONAL ACTIVATOR"/>
    <property type="match status" value="1"/>
</dbReference>
<keyword evidence="4" id="KW-0804">Transcription</keyword>
<dbReference type="Pfam" id="PF00126">
    <property type="entry name" value="HTH_1"/>
    <property type="match status" value="1"/>
</dbReference>
<accession>A0A7W9ZHV5</accession>
<dbReference type="InterPro" id="IPR036388">
    <property type="entry name" value="WH-like_DNA-bd_sf"/>
</dbReference>
<dbReference type="Gene3D" id="3.40.190.10">
    <property type="entry name" value="Periplasmic binding protein-like II"/>
    <property type="match status" value="2"/>
</dbReference>
<dbReference type="GO" id="GO:0043565">
    <property type="term" value="F:sequence-specific DNA binding"/>
    <property type="evidence" value="ECO:0007669"/>
    <property type="project" value="TreeGrafter"/>
</dbReference>
<evidence type="ECO:0000259" key="5">
    <source>
        <dbReference type="PROSITE" id="PS50931"/>
    </source>
</evidence>
<keyword evidence="3 6" id="KW-0238">DNA-binding</keyword>
<dbReference type="InterPro" id="IPR005119">
    <property type="entry name" value="LysR_subst-bd"/>
</dbReference>
<comment type="similarity">
    <text evidence="1">Belongs to the LysR transcriptional regulatory family.</text>
</comment>
<evidence type="ECO:0000256" key="1">
    <source>
        <dbReference type="ARBA" id="ARBA00009437"/>
    </source>
</evidence>
<dbReference type="FunFam" id="3.40.190.10:FF:000017">
    <property type="entry name" value="Glycine cleavage system transcriptional activator"/>
    <property type="match status" value="1"/>
</dbReference>
<dbReference type="AlphaFoldDB" id="A0A7W9ZHV5"/>
<sequence>MRRILPSLTALQCFEAAARHSSITRAAEELNMTQSAVSRQIRNLEDFLQRKLFRRVKQRIVLTPVGEVYAGEIRAVLDRAETATVQVMAYHNRGGLLTVACLPTFGSRWLVPRLSRFTEKHPDIQLNLITQIRPFDFSEESADIAIHFGAESWPGAQSHRLMGEDIAPVCAPRLLEGRGPLTPDRIREFTLLQHSTRPRAWQEWCAAEGVTGLDAFVGPRFEHFHLVAQAAVAGLGMAILPLFLIQDELASGALVRPFAQAIRSSHSYYVVYPDHKADLPGVRAFRDWILSEAAETLELVR</sequence>
<comment type="caution">
    <text evidence="6">The sequence shown here is derived from an EMBL/GenBank/DDBJ whole genome shotgun (WGS) entry which is preliminary data.</text>
</comment>
<dbReference type="CDD" id="cd08481">
    <property type="entry name" value="PBP2_GcdR_like"/>
    <property type="match status" value="1"/>
</dbReference>
<dbReference type="GO" id="GO:0006351">
    <property type="term" value="P:DNA-templated transcription"/>
    <property type="evidence" value="ECO:0007669"/>
    <property type="project" value="TreeGrafter"/>
</dbReference>
<evidence type="ECO:0000256" key="2">
    <source>
        <dbReference type="ARBA" id="ARBA00023015"/>
    </source>
</evidence>
<dbReference type="GO" id="GO:0003700">
    <property type="term" value="F:DNA-binding transcription factor activity"/>
    <property type="evidence" value="ECO:0007669"/>
    <property type="project" value="InterPro"/>
</dbReference>
<dbReference type="Proteomes" id="UP000544872">
    <property type="component" value="Unassembled WGS sequence"/>
</dbReference>
<dbReference type="InterPro" id="IPR036390">
    <property type="entry name" value="WH_DNA-bd_sf"/>
</dbReference>
<dbReference type="InterPro" id="IPR058163">
    <property type="entry name" value="LysR-type_TF_proteobact-type"/>
</dbReference>
<dbReference type="InterPro" id="IPR000847">
    <property type="entry name" value="LysR_HTH_N"/>
</dbReference>
<dbReference type="Pfam" id="PF03466">
    <property type="entry name" value="LysR_substrate"/>
    <property type="match status" value="1"/>
</dbReference>
<dbReference type="PROSITE" id="PS50931">
    <property type="entry name" value="HTH_LYSR"/>
    <property type="match status" value="1"/>
</dbReference>
<organism evidence="6 7">
    <name type="scientific">Novispirillum itersonii</name>
    <name type="common">Aquaspirillum itersonii</name>
    <dbReference type="NCBI Taxonomy" id="189"/>
    <lineage>
        <taxon>Bacteria</taxon>
        <taxon>Pseudomonadati</taxon>
        <taxon>Pseudomonadota</taxon>
        <taxon>Alphaproteobacteria</taxon>
        <taxon>Rhodospirillales</taxon>
        <taxon>Novispirillaceae</taxon>
        <taxon>Novispirillum</taxon>
    </lineage>
</organism>
<evidence type="ECO:0000256" key="4">
    <source>
        <dbReference type="ARBA" id="ARBA00023163"/>
    </source>
</evidence>
<dbReference type="Gene3D" id="1.10.10.10">
    <property type="entry name" value="Winged helix-like DNA-binding domain superfamily/Winged helix DNA-binding domain"/>
    <property type="match status" value="1"/>
</dbReference>
<name>A0A7W9ZHV5_NOVIT</name>
<evidence type="ECO:0000256" key="3">
    <source>
        <dbReference type="ARBA" id="ARBA00023125"/>
    </source>
</evidence>
<evidence type="ECO:0000313" key="6">
    <source>
        <dbReference type="EMBL" id="MBB6211348.1"/>
    </source>
</evidence>
<gene>
    <name evidence="6" type="ORF">FHS48_002785</name>
</gene>
<dbReference type="PRINTS" id="PR00039">
    <property type="entry name" value="HTHLYSR"/>
</dbReference>
<dbReference type="SUPFAM" id="SSF46785">
    <property type="entry name" value="Winged helix' DNA-binding domain"/>
    <property type="match status" value="1"/>
</dbReference>
<evidence type="ECO:0000313" key="7">
    <source>
        <dbReference type="Proteomes" id="UP000544872"/>
    </source>
</evidence>
<proteinExistence type="inferred from homology"/>
<dbReference type="RefSeq" id="WP_184264156.1">
    <property type="nucleotide sequence ID" value="NZ_JACIIX010000010.1"/>
</dbReference>
<feature type="domain" description="HTH lysR-type" evidence="5">
    <location>
        <begin position="6"/>
        <end position="63"/>
    </location>
</feature>
<protein>
    <submittedName>
        <fullName evidence="6">DNA-binding transcriptional LysR family regulator</fullName>
    </submittedName>
</protein>
<dbReference type="SUPFAM" id="SSF53850">
    <property type="entry name" value="Periplasmic binding protein-like II"/>
    <property type="match status" value="1"/>
</dbReference>